<evidence type="ECO:0000256" key="8">
    <source>
        <dbReference type="PIRSR" id="PIRSR601501-1"/>
    </source>
</evidence>
<dbReference type="PROSITE" id="PS00507">
    <property type="entry name" value="NI_HGENASE_L_1"/>
    <property type="match status" value="1"/>
</dbReference>
<proteinExistence type="inferred from homology"/>
<evidence type="ECO:0000256" key="9">
    <source>
        <dbReference type="RuleBase" id="RU003896"/>
    </source>
</evidence>
<gene>
    <name evidence="10" type="ORF">D9Q81_02645</name>
</gene>
<evidence type="ECO:0000313" key="11">
    <source>
        <dbReference type="Proteomes" id="UP000278149"/>
    </source>
</evidence>
<reference evidence="10 11" key="1">
    <citation type="submission" date="2018-10" db="EMBL/GenBank/DDBJ databases">
        <title>Co-occurring genomic capacity for anaerobic methane metabolism and dissimilatory sulfite reduction discovered in the Korarchaeota.</title>
        <authorList>
            <person name="Mckay L.J."/>
            <person name="Dlakic M."/>
            <person name="Fields M.W."/>
            <person name="Delmont T.O."/>
            <person name="Eren A.M."/>
            <person name="Jay Z.J."/>
            <person name="Klingelsmith K.B."/>
            <person name="Rusch D.B."/>
            <person name="Inskeep W.P."/>
        </authorList>
    </citation>
    <scope>NUCLEOTIDE SEQUENCE [LARGE SCALE GENOMIC DNA]</scope>
    <source>
        <strain evidence="10 11">WS</strain>
    </source>
</reference>
<feature type="binding site" evidence="8">
    <location>
        <position position="67"/>
    </location>
    <ligand>
        <name>Ni(2+)</name>
        <dbReference type="ChEBI" id="CHEBI:49786"/>
    </ligand>
</feature>
<dbReference type="InterPro" id="IPR050867">
    <property type="entry name" value="NiFe/NiFeSe_hydrgnase_LSU"/>
</dbReference>
<keyword evidence="8" id="KW-0408">Iron</keyword>
<dbReference type="PANTHER" id="PTHR42958">
    <property type="entry name" value="HYDROGENASE-2 LARGE CHAIN"/>
    <property type="match status" value="1"/>
</dbReference>
<evidence type="ECO:0000256" key="2">
    <source>
        <dbReference type="ARBA" id="ARBA00004196"/>
    </source>
</evidence>
<evidence type="ECO:0000256" key="1">
    <source>
        <dbReference type="ARBA" id="ARBA00001967"/>
    </source>
</evidence>
<evidence type="ECO:0000256" key="6">
    <source>
        <dbReference type="ARBA" id="ARBA00022723"/>
    </source>
</evidence>
<comment type="subcellular location">
    <subcellularLocation>
        <location evidence="2">Cell envelope</location>
    </subcellularLocation>
</comment>
<protein>
    <submittedName>
        <fullName evidence="10">Cytochrome B</fullName>
    </submittedName>
</protein>
<dbReference type="Gene3D" id="1.10.645.10">
    <property type="entry name" value="Cytochrome-c3 Hydrogenase, chain B"/>
    <property type="match status" value="1"/>
</dbReference>
<sequence>MMERELFIDPITRIEGHLGVKAVVDESTKKIREAWSFGAMFRGFEVFLRGREPPDAIHLTSRVCGVCATAHANASAKANDMALGAVPKPFGVLIRNLAWAALDHIYDNPTHLSILAGPDYSGVIVSKLTPSVYDEAKRTKAEHSDVHGFSSIGDIMDALNPLQGKIYILALQMQKIARQMGVLFYGSHPHPRTLIPGGIGATVTEETLIEYSYRLTKLTAWAKFIATIWEDLANFYNSIGYERQGITYEKPNLISVGTYEDPEAYSSLGESYEEIYKNIDDAGRKRYMKPGLILDGELVTDKLTDMNVGTIELVDTSFYDEWDGLIVEKDPLGNKLVWGIPELMKYHPWNKTTIPHPQAQDWRSKYSWGAIVRFAWKGKIYPIEAGPIARMWAHAVQNGGKVKIELPQTNVLEMPQGTWDKMTLEWNIPKVRASTTIERMRARAFNFALYVEAAWNNLLAALEHAKSGSLETSRPWKKPTFSVGFGFDEAPRGAVRHWMVVENYKIKNYQIHAPTTPNLSPKDRWGYRGPYEASILGVEITEELPSDQWTGLDIVRSIRSFDPCIACAVHMFVGNRRIEKLFTPLATI</sequence>
<keyword evidence="5 8" id="KW-0533">Nickel</keyword>
<feature type="binding site" evidence="8">
    <location>
        <position position="511"/>
    </location>
    <ligand>
        <name>Mg(2+)</name>
        <dbReference type="ChEBI" id="CHEBI:18420"/>
    </ligand>
</feature>
<comment type="caution">
    <text evidence="10">The sequence shown here is derived from an EMBL/GenBank/DDBJ whole genome shotgun (WGS) entry which is preliminary data.</text>
</comment>
<dbReference type="InterPro" id="IPR018194">
    <property type="entry name" value="Ni-dep_hyd_lsu_Ni_BS"/>
</dbReference>
<feature type="binding site" evidence="8">
    <location>
        <position position="67"/>
    </location>
    <ligand>
        <name>Fe cation</name>
        <dbReference type="ChEBI" id="CHEBI:24875"/>
    </ligand>
</feature>
<dbReference type="Proteomes" id="UP000278149">
    <property type="component" value="Unassembled WGS sequence"/>
</dbReference>
<keyword evidence="6 8" id="KW-0479">Metal-binding</keyword>
<feature type="binding site" evidence="8">
    <location>
        <position position="570"/>
    </location>
    <ligand>
        <name>Mg(2+)</name>
        <dbReference type="ChEBI" id="CHEBI:18420"/>
    </ligand>
</feature>
<organism evidence="10 11">
    <name type="scientific">Candidatus Korarchaeum cryptofilum</name>
    <dbReference type="NCBI Taxonomy" id="498846"/>
    <lineage>
        <taxon>Archaea</taxon>
        <taxon>Thermoproteota</taxon>
        <taxon>Candidatus Korarchaeia</taxon>
        <taxon>Candidatus Korarchaeales</taxon>
        <taxon>Candidatus Korarchaeaceae</taxon>
        <taxon>Candidatus Korarchaeum</taxon>
    </lineage>
</organism>
<feature type="binding site" evidence="8">
    <location>
        <position position="64"/>
    </location>
    <ligand>
        <name>Ni(2+)</name>
        <dbReference type="ChEBI" id="CHEBI:49786"/>
    </ligand>
</feature>
<dbReference type="SUPFAM" id="SSF56762">
    <property type="entry name" value="HydB/Nqo4-like"/>
    <property type="match status" value="1"/>
</dbReference>
<keyword evidence="7 9" id="KW-0560">Oxidoreductase</keyword>
<dbReference type="Pfam" id="PF00374">
    <property type="entry name" value="NiFeSe_Hases"/>
    <property type="match status" value="2"/>
</dbReference>
<dbReference type="PANTHER" id="PTHR42958:SF2">
    <property type="entry name" value="UPTAKE HYDROGENASE LARGE SUBUNIT"/>
    <property type="match status" value="1"/>
</dbReference>
<dbReference type="GO" id="GO:0008901">
    <property type="term" value="F:ferredoxin hydrogenase activity"/>
    <property type="evidence" value="ECO:0007669"/>
    <property type="project" value="InterPro"/>
</dbReference>
<keyword evidence="8" id="KW-0460">Magnesium</keyword>
<comment type="cofactor">
    <cofactor evidence="1 8">
        <name>Ni(2+)</name>
        <dbReference type="ChEBI" id="CHEBI:49786"/>
    </cofactor>
</comment>
<evidence type="ECO:0000256" key="7">
    <source>
        <dbReference type="ARBA" id="ARBA00023002"/>
    </source>
</evidence>
<evidence type="ECO:0000256" key="4">
    <source>
        <dbReference type="ARBA" id="ARBA00011771"/>
    </source>
</evidence>
<dbReference type="EMBL" id="RCOR01000018">
    <property type="protein sequence ID" value="RSN69521.1"/>
    <property type="molecule type" value="Genomic_DNA"/>
</dbReference>
<comment type="cofactor">
    <cofactor evidence="8">
        <name>Fe cation</name>
        <dbReference type="ChEBI" id="CHEBI:24875"/>
    </cofactor>
</comment>
<comment type="similarity">
    <text evidence="3 9">Belongs to the [NiFe]/[NiFeSe] hydrogenase large subunit family.</text>
</comment>
<feature type="binding site" evidence="8">
    <location>
        <position position="564"/>
    </location>
    <ligand>
        <name>Ni(2+)</name>
        <dbReference type="ChEBI" id="CHEBI:49786"/>
    </ligand>
</feature>
<evidence type="ECO:0000313" key="10">
    <source>
        <dbReference type="EMBL" id="RSN69521.1"/>
    </source>
</evidence>
<comment type="subunit">
    <text evidence="4">Heterodimer of a large and a small subunit.</text>
</comment>
<feature type="binding site" evidence="8">
    <location>
        <position position="45"/>
    </location>
    <ligand>
        <name>Mg(2+)</name>
        <dbReference type="ChEBI" id="CHEBI:18420"/>
    </ligand>
</feature>
<dbReference type="AlphaFoldDB" id="A0A429G6X9"/>
<evidence type="ECO:0000256" key="3">
    <source>
        <dbReference type="ARBA" id="ARBA00009292"/>
    </source>
</evidence>
<evidence type="ECO:0000256" key="5">
    <source>
        <dbReference type="ARBA" id="ARBA00022596"/>
    </source>
</evidence>
<dbReference type="InterPro" id="IPR029014">
    <property type="entry name" value="NiFe-Hase_large"/>
</dbReference>
<dbReference type="PROSITE" id="PS00508">
    <property type="entry name" value="NI_HGENASE_L_2"/>
    <property type="match status" value="1"/>
</dbReference>
<dbReference type="GO" id="GO:0016151">
    <property type="term" value="F:nickel cation binding"/>
    <property type="evidence" value="ECO:0007669"/>
    <property type="project" value="InterPro"/>
</dbReference>
<name>A0A429G6X9_9CREN</name>
<accession>A0A429G6X9</accession>
<dbReference type="InterPro" id="IPR001501">
    <property type="entry name" value="Ni-dep_hyd_lsu"/>
</dbReference>
<feature type="binding site" evidence="8">
    <location>
        <position position="567"/>
    </location>
    <ligand>
        <name>Fe cation</name>
        <dbReference type="ChEBI" id="CHEBI:24875"/>
    </ligand>
</feature>